<feature type="signal peptide" evidence="1">
    <location>
        <begin position="1"/>
        <end position="19"/>
    </location>
</feature>
<feature type="chain" id="PRO_5042886863" evidence="1">
    <location>
        <begin position="20"/>
        <end position="145"/>
    </location>
</feature>
<evidence type="ECO:0000256" key="1">
    <source>
        <dbReference type="SAM" id="SignalP"/>
    </source>
</evidence>
<protein>
    <submittedName>
        <fullName evidence="2">Uncharacterized protein</fullName>
    </submittedName>
</protein>
<name>A0AAN4ZDW3_9BILA</name>
<dbReference type="EMBL" id="BTRK01000002">
    <property type="protein sequence ID" value="GMR37724.1"/>
    <property type="molecule type" value="Genomic_DNA"/>
</dbReference>
<feature type="non-terminal residue" evidence="2">
    <location>
        <position position="1"/>
    </location>
</feature>
<keyword evidence="1" id="KW-0732">Signal</keyword>
<keyword evidence="3" id="KW-1185">Reference proteome</keyword>
<comment type="caution">
    <text evidence="2">The sequence shown here is derived from an EMBL/GenBank/DDBJ whole genome shotgun (WGS) entry which is preliminary data.</text>
</comment>
<evidence type="ECO:0000313" key="2">
    <source>
        <dbReference type="EMBL" id="GMR37724.1"/>
    </source>
</evidence>
<accession>A0AAN4ZDW3</accession>
<dbReference type="Proteomes" id="UP001328107">
    <property type="component" value="Unassembled WGS sequence"/>
</dbReference>
<reference evidence="3" key="1">
    <citation type="submission" date="2022-10" db="EMBL/GenBank/DDBJ databases">
        <title>Genome assembly of Pristionchus species.</title>
        <authorList>
            <person name="Yoshida K."/>
            <person name="Sommer R.J."/>
        </authorList>
    </citation>
    <scope>NUCLEOTIDE SEQUENCE [LARGE SCALE GENOMIC DNA]</scope>
    <source>
        <strain evidence="3">RS5460</strain>
    </source>
</reference>
<dbReference type="AlphaFoldDB" id="A0AAN4ZDW3"/>
<evidence type="ECO:0000313" key="3">
    <source>
        <dbReference type="Proteomes" id="UP001328107"/>
    </source>
</evidence>
<organism evidence="2 3">
    <name type="scientific">Pristionchus mayeri</name>
    <dbReference type="NCBI Taxonomy" id="1317129"/>
    <lineage>
        <taxon>Eukaryota</taxon>
        <taxon>Metazoa</taxon>
        <taxon>Ecdysozoa</taxon>
        <taxon>Nematoda</taxon>
        <taxon>Chromadorea</taxon>
        <taxon>Rhabditida</taxon>
        <taxon>Rhabditina</taxon>
        <taxon>Diplogasteromorpha</taxon>
        <taxon>Diplogasteroidea</taxon>
        <taxon>Neodiplogasteridae</taxon>
        <taxon>Pristionchus</taxon>
    </lineage>
</organism>
<gene>
    <name evidence="2" type="ORF">PMAYCL1PPCAC_07919</name>
</gene>
<dbReference type="Gene3D" id="3.10.450.10">
    <property type="match status" value="1"/>
</dbReference>
<proteinExistence type="predicted"/>
<sequence length="145" mass="16105">LSLLFLVSLLSLIQSATIGKPVKVPDNDPTLQSLISRSVLQQTNNELRDDVWWVPIPGKSLQATKISVPSSGRLYTTYEFTLTSGKSTCKKNAVPYSQIGRCAIDPKYSDRQTCKVSLAWTEKDFNSVEMETYCSRNTPNTASKP</sequence>